<keyword evidence="1" id="KW-0547">Nucleotide-binding</keyword>
<dbReference type="Gene3D" id="3.40.50.300">
    <property type="entry name" value="P-loop containing nucleotide triphosphate hydrolases"/>
    <property type="match status" value="1"/>
</dbReference>
<keyword evidence="2" id="KW-0342">GTP-binding</keyword>
<proteinExistence type="predicted"/>
<dbReference type="SMART" id="SM00174">
    <property type="entry name" value="RHO"/>
    <property type="match status" value="1"/>
</dbReference>
<dbReference type="PANTHER" id="PTHR24072">
    <property type="entry name" value="RHO FAMILY GTPASE"/>
    <property type="match status" value="1"/>
</dbReference>
<evidence type="ECO:0000256" key="1">
    <source>
        <dbReference type="ARBA" id="ARBA00022741"/>
    </source>
</evidence>
<feature type="region of interest" description="Disordered" evidence="3">
    <location>
        <begin position="85"/>
        <end position="121"/>
    </location>
</feature>
<keyword evidence="5" id="KW-1185">Reference proteome</keyword>
<evidence type="ECO:0000313" key="4">
    <source>
        <dbReference type="EMBL" id="TFA98642.1"/>
    </source>
</evidence>
<comment type="caution">
    <text evidence="4">The sequence shown here is derived from an EMBL/GenBank/DDBJ whole genome shotgun (WGS) entry which is preliminary data.</text>
</comment>
<organism evidence="4 5">
    <name type="scientific">Trichoderma ghanense</name>
    <dbReference type="NCBI Taxonomy" id="65468"/>
    <lineage>
        <taxon>Eukaryota</taxon>
        <taxon>Fungi</taxon>
        <taxon>Dikarya</taxon>
        <taxon>Ascomycota</taxon>
        <taxon>Pezizomycotina</taxon>
        <taxon>Sordariomycetes</taxon>
        <taxon>Hypocreomycetidae</taxon>
        <taxon>Hypocreales</taxon>
        <taxon>Hypocreaceae</taxon>
        <taxon>Trichoderma</taxon>
    </lineage>
</organism>
<dbReference type="RefSeq" id="XP_073554844.1">
    <property type="nucleotide sequence ID" value="XM_073706539.1"/>
</dbReference>
<evidence type="ECO:0000256" key="3">
    <source>
        <dbReference type="SAM" id="MobiDB-lite"/>
    </source>
</evidence>
<dbReference type="GeneID" id="300580989"/>
<sequence>MDTPGVFADDGIVHLPQQMPEELAESIDTWRQSVPSRMEREDPFGNDGFEERPSTRIAFREPVRPVRRPSNRVALMRSAIPLFRRRDGPNAQGESILERPETALGVRDDDDDEPEAAQTRNPIRGFLALFGRKRKRRSPSVSPAPTSSAITRTTYETYTNIRMYDSQPDTSGAPDMTTVESLSYVQWDCIFLCFDIKEKQSLRTVVQWWAGAVNRGFLNQQENEVLVQLVGLKKDVREQCTDATHRVRLIDHPNAALFPTCCVLPTEGMFLYRQLRCWRYVECSAATGEGMDVLLEQAGQEATRRAIEAARRQQEMPTERRFFYTRGPFPPAEM</sequence>
<name>A0ABY2GRS9_9HYPO</name>
<reference evidence="4 5" key="1">
    <citation type="submission" date="2018-01" db="EMBL/GenBank/DDBJ databases">
        <title>Genome characterization of the sugarcane-associated fungus Trichoderma ghanense CCMA-1212 and their application in lignocelulose bioconversion.</title>
        <authorList>
            <person name="Steindorff A.S."/>
            <person name="Mendes T.D."/>
            <person name="Vilela E.S.D."/>
            <person name="Rodrigues D.S."/>
            <person name="Formighieri E.F."/>
            <person name="Melo I.S."/>
            <person name="Favaro L.C.L."/>
        </authorList>
    </citation>
    <scope>NUCLEOTIDE SEQUENCE [LARGE SCALE GENOMIC DNA]</scope>
    <source>
        <strain evidence="4 5">CCMA-1212</strain>
    </source>
</reference>
<dbReference type="InterPro" id="IPR003578">
    <property type="entry name" value="Small_GTPase_Rho"/>
</dbReference>
<accession>A0ABY2GRS9</accession>
<gene>
    <name evidence="4" type="ORF">CCMA1212_009456</name>
</gene>
<evidence type="ECO:0000313" key="5">
    <source>
        <dbReference type="Proteomes" id="UP001642720"/>
    </source>
</evidence>
<evidence type="ECO:0000256" key="2">
    <source>
        <dbReference type="ARBA" id="ARBA00023134"/>
    </source>
</evidence>
<feature type="region of interest" description="Disordered" evidence="3">
    <location>
        <begin position="27"/>
        <end position="51"/>
    </location>
</feature>
<protein>
    <submittedName>
        <fullName evidence="4">Uncharacterized protein</fullName>
    </submittedName>
</protein>
<dbReference type="InterPro" id="IPR001806">
    <property type="entry name" value="Small_GTPase"/>
</dbReference>
<dbReference type="EMBL" id="PPTA01000018">
    <property type="protein sequence ID" value="TFA98642.1"/>
    <property type="molecule type" value="Genomic_DNA"/>
</dbReference>
<dbReference type="Proteomes" id="UP001642720">
    <property type="component" value="Unassembled WGS sequence"/>
</dbReference>
<dbReference type="SUPFAM" id="SSF52540">
    <property type="entry name" value="P-loop containing nucleoside triphosphate hydrolases"/>
    <property type="match status" value="1"/>
</dbReference>
<feature type="compositionally biased region" description="Basic and acidic residues" evidence="3">
    <location>
        <begin position="37"/>
        <end position="51"/>
    </location>
</feature>
<dbReference type="InterPro" id="IPR027417">
    <property type="entry name" value="P-loop_NTPase"/>
</dbReference>
<dbReference type="Pfam" id="PF00071">
    <property type="entry name" value="Ras"/>
    <property type="match status" value="1"/>
</dbReference>